<dbReference type="Proteomes" id="UP000323321">
    <property type="component" value="Unassembled WGS sequence"/>
</dbReference>
<protein>
    <submittedName>
        <fullName evidence="2">Uncharacterized protein</fullName>
    </submittedName>
</protein>
<dbReference type="RefSeq" id="WP_098578435.1">
    <property type="nucleotide sequence ID" value="NZ_QSMZ01000006.1"/>
</dbReference>
<evidence type="ECO:0000256" key="1">
    <source>
        <dbReference type="SAM" id="Phobius"/>
    </source>
</evidence>
<feature type="transmembrane region" description="Helical" evidence="1">
    <location>
        <begin position="9"/>
        <end position="27"/>
    </location>
</feature>
<keyword evidence="1" id="KW-0472">Membrane</keyword>
<name>A0A9W7Q6V2_BACCE</name>
<dbReference type="EMBL" id="QSMZ01000006">
    <property type="protein sequence ID" value="KAA6470072.1"/>
    <property type="molecule type" value="Genomic_DNA"/>
</dbReference>
<keyword evidence="1" id="KW-0812">Transmembrane</keyword>
<evidence type="ECO:0000313" key="3">
    <source>
        <dbReference type="Proteomes" id="UP000323321"/>
    </source>
</evidence>
<reference evidence="2 3" key="1">
    <citation type="submission" date="2018-08" db="EMBL/GenBank/DDBJ databases">
        <title>Bacillus phenotypic plasticity.</title>
        <authorList>
            <person name="Hurtado E."/>
        </authorList>
    </citation>
    <scope>NUCLEOTIDE SEQUENCE [LARGE SCALE GENOMIC DNA]</scope>
    <source>
        <strain evidence="2 3">111b</strain>
    </source>
</reference>
<proteinExistence type="predicted"/>
<organism evidence="2 3">
    <name type="scientific">Bacillus cereus</name>
    <dbReference type="NCBI Taxonomy" id="1396"/>
    <lineage>
        <taxon>Bacteria</taxon>
        <taxon>Bacillati</taxon>
        <taxon>Bacillota</taxon>
        <taxon>Bacilli</taxon>
        <taxon>Bacillales</taxon>
        <taxon>Bacillaceae</taxon>
        <taxon>Bacillus</taxon>
        <taxon>Bacillus cereus group</taxon>
    </lineage>
</organism>
<gene>
    <name evidence="2" type="ORF">DX932_09465</name>
</gene>
<accession>A0A9W7Q6V2</accession>
<sequence>MSKEKLDNVLTFILVVFGFYMIWASSLSTGNKLLFSFIVGIIGGTIIYFITNIYAYLKSFTEKK</sequence>
<evidence type="ECO:0000313" key="2">
    <source>
        <dbReference type="EMBL" id="KAA6470072.1"/>
    </source>
</evidence>
<keyword evidence="1" id="KW-1133">Transmembrane helix</keyword>
<comment type="caution">
    <text evidence="2">The sequence shown here is derived from an EMBL/GenBank/DDBJ whole genome shotgun (WGS) entry which is preliminary data.</text>
</comment>
<feature type="transmembrane region" description="Helical" evidence="1">
    <location>
        <begin position="33"/>
        <end position="57"/>
    </location>
</feature>
<dbReference type="AlphaFoldDB" id="A0A9W7Q6V2"/>